<evidence type="ECO:0000313" key="5">
    <source>
        <dbReference type="Proteomes" id="UP000051139"/>
    </source>
</evidence>
<name>A0A0R2LDG9_9LACO</name>
<keyword evidence="5" id="KW-1185">Reference proteome</keyword>
<evidence type="ECO:0000259" key="2">
    <source>
        <dbReference type="Pfam" id="PF12146"/>
    </source>
</evidence>
<evidence type="ECO:0000313" key="6">
    <source>
        <dbReference type="Proteomes" id="UP000321429"/>
    </source>
</evidence>
<dbReference type="InterPro" id="IPR012354">
    <property type="entry name" value="Esterase_lipase"/>
</dbReference>
<evidence type="ECO:0000313" key="4">
    <source>
        <dbReference type="EMBL" id="KRN96647.1"/>
    </source>
</evidence>
<dbReference type="GO" id="GO:0052689">
    <property type="term" value="F:carboxylic ester hydrolase activity"/>
    <property type="evidence" value="ECO:0007669"/>
    <property type="project" value="InterPro"/>
</dbReference>
<dbReference type="InterPro" id="IPR022742">
    <property type="entry name" value="Hydrolase_4"/>
</dbReference>
<feature type="domain" description="Serine aminopeptidase S33" evidence="2">
    <location>
        <begin position="18"/>
        <end position="145"/>
    </location>
</feature>
<dbReference type="AlphaFoldDB" id="A0A0R2LDG9"/>
<proteinExistence type="predicted"/>
<accession>A0A0R2LDG9</accession>
<protein>
    <submittedName>
        <fullName evidence="3">Carboxylesterase</fullName>
    </submittedName>
    <submittedName>
        <fullName evidence="4">Esterase lipase</fullName>
    </submittedName>
</protein>
<dbReference type="InterPro" id="IPR029058">
    <property type="entry name" value="AB_hydrolase_fold"/>
</dbReference>
<dbReference type="RefSeq" id="WP_057809286.1">
    <property type="nucleotide sequence ID" value="NZ_BJUD01000018.1"/>
</dbReference>
<dbReference type="PATRIC" id="fig|348151.3.peg.1205"/>
<comment type="caution">
    <text evidence="4">The sequence shown here is derived from an EMBL/GenBank/DDBJ whole genome shotgun (WGS) entry which is preliminary data.</text>
</comment>
<dbReference type="Proteomes" id="UP000051139">
    <property type="component" value="Unassembled WGS sequence"/>
</dbReference>
<dbReference type="PIRSF" id="PIRSF017388">
    <property type="entry name" value="Esterase_lipase"/>
    <property type="match status" value="1"/>
</dbReference>
<dbReference type="STRING" id="348151.IV55_GL001175"/>
<gene>
    <name evidence="4" type="ORF">IV55_GL001175</name>
    <name evidence="3" type="ORF">LSI01_10970</name>
</gene>
<dbReference type="Pfam" id="PF12146">
    <property type="entry name" value="Hydrolase_4"/>
    <property type="match status" value="1"/>
</dbReference>
<feature type="active site" description="Charge relay system" evidence="1">
    <location>
        <position position="230"/>
    </location>
</feature>
<dbReference type="EMBL" id="BJUD01000018">
    <property type="protein sequence ID" value="GEK28786.1"/>
    <property type="molecule type" value="Genomic_DNA"/>
</dbReference>
<organism evidence="4 5">
    <name type="scientific">Furfurilactobacillus siliginis</name>
    <dbReference type="NCBI Taxonomy" id="348151"/>
    <lineage>
        <taxon>Bacteria</taxon>
        <taxon>Bacillati</taxon>
        <taxon>Bacillota</taxon>
        <taxon>Bacilli</taxon>
        <taxon>Lactobacillales</taxon>
        <taxon>Lactobacillaceae</taxon>
        <taxon>Furfurilactobacillus</taxon>
    </lineage>
</organism>
<dbReference type="InterPro" id="IPR051044">
    <property type="entry name" value="MAG_DAG_Lipase"/>
</dbReference>
<sequence length="255" mass="27776">MTVHFRQPEPLFIEAGPKAVLLLHAYAGSSNDMGMLARALARAGYTVSAPIFTGHGTLEPSDILTAGNVPQWLADAQTALAMLRTRGYHDIAVFGLSMGGLFATRLLELDPELLGGGTFASPVIRVGTTNVPQSFLALSQKVYARQNLDQAQIQNRLLWLQERQPKQLQEIQDFAHDEVAANLSLIHTPFFVGQGTADEMIDSGTGTAVAQRLTELEKHVTFKIYPGAGHVLTVNTAHKQLEQDVLAFLTTLFDK</sequence>
<reference evidence="3 6" key="2">
    <citation type="submission" date="2019-07" db="EMBL/GenBank/DDBJ databases">
        <title>Whole genome shotgun sequence of Lactobacillus siliginis NBRC 101315.</title>
        <authorList>
            <person name="Hosoyama A."/>
            <person name="Uohara A."/>
            <person name="Ohji S."/>
            <person name="Ichikawa N."/>
        </authorList>
    </citation>
    <scope>NUCLEOTIDE SEQUENCE [LARGE SCALE GENOMIC DNA]</scope>
    <source>
        <strain evidence="3 6">NBRC 101315</strain>
    </source>
</reference>
<feature type="active site" description="Charge relay system" evidence="1">
    <location>
        <position position="198"/>
    </location>
</feature>
<feature type="active site" description="Nucleophile" evidence="1">
    <location>
        <position position="97"/>
    </location>
</feature>
<dbReference type="PANTHER" id="PTHR11614">
    <property type="entry name" value="PHOSPHOLIPASE-RELATED"/>
    <property type="match status" value="1"/>
</dbReference>
<evidence type="ECO:0000256" key="1">
    <source>
        <dbReference type="PIRSR" id="PIRSR017388-1"/>
    </source>
</evidence>
<dbReference type="OrthoDB" id="9800213at2"/>
<evidence type="ECO:0000313" key="3">
    <source>
        <dbReference type="EMBL" id="GEK28786.1"/>
    </source>
</evidence>
<dbReference type="EMBL" id="JQCB01000003">
    <property type="protein sequence ID" value="KRN96647.1"/>
    <property type="molecule type" value="Genomic_DNA"/>
</dbReference>
<dbReference type="Gene3D" id="3.40.50.1820">
    <property type="entry name" value="alpha/beta hydrolase"/>
    <property type="match status" value="1"/>
</dbReference>
<dbReference type="SUPFAM" id="SSF53474">
    <property type="entry name" value="alpha/beta-Hydrolases"/>
    <property type="match status" value="1"/>
</dbReference>
<reference evidence="4 5" key="1">
    <citation type="journal article" date="2015" name="Genome Announc.">
        <title>Expanding the biotechnology potential of lactobacilli through comparative genomics of 213 strains and associated genera.</title>
        <authorList>
            <person name="Sun Z."/>
            <person name="Harris H.M."/>
            <person name="McCann A."/>
            <person name="Guo C."/>
            <person name="Argimon S."/>
            <person name="Zhang W."/>
            <person name="Yang X."/>
            <person name="Jeffery I.B."/>
            <person name="Cooney J.C."/>
            <person name="Kagawa T.F."/>
            <person name="Liu W."/>
            <person name="Song Y."/>
            <person name="Salvetti E."/>
            <person name="Wrobel A."/>
            <person name="Rasinkangas P."/>
            <person name="Parkhill J."/>
            <person name="Rea M.C."/>
            <person name="O'Sullivan O."/>
            <person name="Ritari J."/>
            <person name="Douillard F.P."/>
            <person name="Paul Ross R."/>
            <person name="Yang R."/>
            <person name="Briner A.E."/>
            <person name="Felis G.E."/>
            <person name="de Vos W.M."/>
            <person name="Barrangou R."/>
            <person name="Klaenhammer T.R."/>
            <person name="Caufield P.W."/>
            <person name="Cui Y."/>
            <person name="Zhang H."/>
            <person name="O'Toole P.W."/>
        </authorList>
    </citation>
    <scope>NUCLEOTIDE SEQUENCE [LARGE SCALE GENOMIC DNA]</scope>
    <source>
        <strain evidence="4 5">DSM 22696</strain>
    </source>
</reference>
<dbReference type="Proteomes" id="UP000321429">
    <property type="component" value="Unassembled WGS sequence"/>
</dbReference>